<accession>A0A9X4FCK2</accession>
<evidence type="ECO:0000256" key="2">
    <source>
        <dbReference type="ARBA" id="ARBA00023136"/>
    </source>
</evidence>
<dbReference type="EMBL" id="JAKNAX010000092">
    <property type="protein sequence ID" value="MDE1348229.1"/>
    <property type="molecule type" value="Genomic_DNA"/>
</dbReference>
<dbReference type="Gene3D" id="2.40.170.20">
    <property type="entry name" value="TonB-dependent receptor, beta-barrel domain"/>
    <property type="match status" value="1"/>
</dbReference>
<proteinExistence type="predicted"/>
<gene>
    <name evidence="4" type="ORF">L9X51_17755</name>
</gene>
<dbReference type="InterPro" id="IPR010917">
    <property type="entry name" value="TonB_rcpt_CS"/>
</dbReference>
<organism evidence="4 5">
    <name type="scientific">Vibrio aestuarianus</name>
    <dbReference type="NCBI Taxonomy" id="28171"/>
    <lineage>
        <taxon>Bacteria</taxon>
        <taxon>Pseudomonadati</taxon>
        <taxon>Pseudomonadota</taxon>
        <taxon>Gammaproteobacteria</taxon>
        <taxon>Vibrionales</taxon>
        <taxon>Vibrionaceae</taxon>
        <taxon>Vibrio</taxon>
    </lineage>
</organism>
<evidence type="ECO:0000256" key="1">
    <source>
        <dbReference type="ARBA" id="ARBA00004442"/>
    </source>
</evidence>
<dbReference type="SUPFAM" id="SSF56935">
    <property type="entry name" value="Porins"/>
    <property type="match status" value="1"/>
</dbReference>
<protein>
    <submittedName>
        <fullName evidence="4">TonB-dependent receptor</fullName>
    </submittedName>
</protein>
<name>A0A9X4FCK2_9VIBR</name>
<comment type="caution">
    <text evidence="4">The sequence shown here is derived from an EMBL/GenBank/DDBJ whole genome shotgun (WGS) entry which is preliminary data.</text>
</comment>
<dbReference type="PROSITE" id="PS01156">
    <property type="entry name" value="TONB_DEPENDENT_REC_2"/>
    <property type="match status" value="1"/>
</dbReference>
<dbReference type="Proteomes" id="UP001140978">
    <property type="component" value="Unassembled WGS sequence"/>
</dbReference>
<reference evidence="4" key="1">
    <citation type="submission" date="2022-02" db="EMBL/GenBank/DDBJ databases">
        <title>Emergence and expansion in Europe of a Vibrio aestuarianus clonal complex pathogenic for oysters.</title>
        <authorList>
            <person name="Mesnil A."/>
            <person name="Travers M.-A."/>
        </authorList>
    </citation>
    <scope>NUCLEOTIDE SEQUENCE</scope>
    <source>
        <strain evidence="4">19_064_15T1</strain>
    </source>
</reference>
<keyword evidence="2" id="KW-0472">Membrane</keyword>
<dbReference type="InterPro" id="IPR036942">
    <property type="entry name" value="Beta-barrel_TonB_sf"/>
</dbReference>
<sequence>MTQAPEHLIALNADWAIRDNVNSWLRVSYRSEESDPITVDSLNVSAPSITYVDFGGNWQINRQLKLMAGIYNLFDAETTYDEYGYVEDGRRYWVAAEASF</sequence>
<comment type="subcellular location">
    <subcellularLocation>
        <location evidence="1">Cell outer membrane</location>
    </subcellularLocation>
</comment>
<dbReference type="GO" id="GO:0009279">
    <property type="term" value="C:cell outer membrane"/>
    <property type="evidence" value="ECO:0007669"/>
    <property type="project" value="UniProtKB-SubCell"/>
</dbReference>
<evidence type="ECO:0000313" key="5">
    <source>
        <dbReference type="Proteomes" id="UP001140978"/>
    </source>
</evidence>
<evidence type="ECO:0000313" key="4">
    <source>
        <dbReference type="EMBL" id="MDE1348229.1"/>
    </source>
</evidence>
<keyword evidence="4" id="KW-0675">Receptor</keyword>
<dbReference type="AlphaFoldDB" id="A0A9X4FCK2"/>
<keyword evidence="3" id="KW-0998">Cell outer membrane</keyword>
<evidence type="ECO:0000256" key="3">
    <source>
        <dbReference type="ARBA" id="ARBA00023237"/>
    </source>
</evidence>